<dbReference type="InterPro" id="IPR028039">
    <property type="entry name" value="CCDC32"/>
</dbReference>
<feature type="region of interest" description="Disordered" evidence="1">
    <location>
        <begin position="1"/>
        <end position="30"/>
    </location>
</feature>
<feature type="compositionally biased region" description="Polar residues" evidence="1">
    <location>
        <begin position="209"/>
        <end position="225"/>
    </location>
</feature>
<protein>
    <submittedName>
        <fullName evidence="2">Uncharacterized protein</fullName>
    </submittedName>
</protein>
<gene>
    <name evidence="2" type="ORF">V1264_018549</name>
</gene>
<organism evidence="2 3">
    <name type="scientific">Littorina saxatilis</name>
    <dbReference type="NCBI Taxonomy" id="31220"/>
    <lineage>
        <taxon>Eukaryota</taxon>
        <taxon>Metazoa</taxon>
        <taxon>Spiralia</taxon>
        <taxon>Lophotrochozoa</taxon>
        <taxon>Mollusca</taxon>
        <taxon>Gastropoda</taxon>
        <taxon>Caenogastropoda</taxon>
        <taxon>Littorinimorpha</taxon>
        <taxon>Littorinoidea</taxon>
        <taxon>Littorinidae</taxon>
        <taxon>Littorina</taxon>
    </lineage>
</organism>
<feature type="compositionally biased region" description="Polar residues" evidence="1">
    <location>
        <begin position="80"/>
        <end position="99"/>
    </location>
</feature>
<proteinExistence type="predicted"/>
<evidence type="ECO:0000313" key="3">
    <source>
        <dbReference type="Proteomes" id="UP001374579"/>
    </source>
</evidence>
<dbReference type="PANTHER" id="PTHR31800">
    <property type="entry name" value="COILED-COIL DOMAIN-CONTAINING PROTEIN 32"/>
    <property type="match status" value="1"/>
</dbReference>
<dbReference type="PANTHER" id="PTHR31800:SF1">
    <property type="entry name" value="COILED-COIL DOMAIN-CONTAINING PROTEIN 32"/>
    <property type="match status" value="1"/>
</dbReference>
<evidence type="ECO:0000313" key="2">
    <source>
        <dbReference type="EMBL" id="KAK7103700.1"/>
    </source>
</evidence>
<dbReference type="EMBL" id="JBAMIC010000008">
    <property type="protein sequence ID" value="KAK7103700.1"/>
    <property type="molecule type" value="Genomic_DNA"/>
</dbReference>
<feature type="region of interest" description="Disordered" evidence="1">
    <location>
        <begin position="79"/>
        <end position="99"/>
    </location>
</feature>
<reference evidence="2 3" key="1">
    <citation type="submission" date="2024-02" db="EMBL/GenBank/DDBJ databases">
        <title>Chromosome-scale genome assembly of the rough periwinkle Littorina saxatilis.</title>
        <authorList>
            <person name="De Jode A."/>
            <person name="Faria R."/>
            <person name="Formenti G."/>
            <person name="Sims Y."/>
            <person name="Smith T.P."/>
            <person name="Tracey A."/>
            <person name="Wood J.M.D."/>
            <person name="Zagrodzka Z.B."/>
            <person name="Johannesson K."/>
            <person name="Butlin R.K."/>
            <person name="Leder E.H."/>
        </authorList>
    </citation>
    <scope>NUCLEOTIDE SEQUENCE [LARGE SCALE GENOMIC DNA]</scope>
    <source>
        <strain evidence="2">Snail1</strain>
        <tissue evidence="2">Muscle</tissue>
    </source>
</reference>
<comment type="caution">
    <text evidence="2">The sequence shown here is derived from an EMBL/GenBank/DDBJ whole genome shotgun (WGS) entry which is preliminary data.</text>
</comment>
<feature type="region of interest" description="Disordered" evidence="1">
    <location>
        <begin position="137"/>
        <end position="225"/>
    </location>
</feature>
<feature type="compositionally biased region" description="Basic and acidic residues" evidence="1">
    <location>
        <begin position="137"/>
        <end position="151"/>
    </location>
</feature>
<dbReference type="GO" id="GO:0044782">
    <property type="term" value="P:cilium organization"/>
    <property type="evidence" value="ECO:0007669"/>
    <property type="project" value="TreeGrafter"/>
</dbReference>
<sequence>MSATKAQNDPWSPLPQDSNGISPPPADPRHQLIDSARYIDSLEKRLKKVQGKQRPEPSSRQIIDSLASFREDQMQRFMNRDQNGTSVLLSSADTDSESAVSGSVAYIQRKLHPEKQAINMEELFELLKDDELARIRAENEDKEEKEKDRSKGSTVPNEEEQEKEKEKDSSTGSSVPNEADRQEENSDSVGCGDCDAQNPSVEENKSCDDSASSESNETDANQGER</sequence>
<keyword evidence="3" id="KW-1185">Reference proteome</keyword>
<dbReference type="Pfam" id="PF14989">
    <property type="entry name" value="CCDC32"/>
    <property type="match status" value="1"/>
</dbReference>
<name>A0AAN9GEB3_9CAEN</name>
<feature type="compositionally biased region" description="Polar residues" evidence="1">
    <location>
        <begin position="1"/>
        <end position="21"/>
    </location>
</feature>
<evidence type="ECO:0000256" key="1">
    <source>
        <dbReference type="SAM" id="MobiDB-lite"/>
    </source>
</evidence>
<dbReference type="AlphaFoldDB" id="A0AAN9GEB3"/>
<dbReference type="Proteomes" id="UP001374579">
    <property type="component" value="Unassembled WGS sequence"/>
</dbReference>
<accession>A0AAN9GEB3</accession>